<feature type="transmembrane region" description="Helical" evidence="7">
    <location>
        <begin position="172"/>
        <end position="191"/>
    </location>
</feature>
<feature type="transmembrane region" description="Helical" evidence="7">
    <location>
        <begin position="273"/>
        <end position="294"/>
    </location>
</feature>
<dbReference type="PROSITE" id="PS50928">
    <property type="entry name" value="ABC_TM1"/>
    <property type="match status" value="1"/>
</dbReference>
<feature type="domain" description="ABC transmembrane type-1" evidence="8">
    <location>
        <begin position="84"/>
        <end position="294"/>
    </location>
</feature>
<evidence type="ECO:0000256" key="5">
    <source>
        <dbReference type="ARBA" id="ARBA00022989"/>
    </source>
</evidence>
<keyword evidence="6 7" id="KW-0472">Membrane</keyword>
<feature type="transmembrane region" description="Helical" evidence="7">
    <location>
        <begin position="28"/>
        <end position="55"/>
    </location>
</feature>
<comment type="similarity">
    <text evidence="7">Belongs to the binding-protein-dependent transport system permease family.</text>
</comment>
<keyword evidence="5 7" id="KW-1133">Transmembrane helix</keyword>
<dbReference type="Gene3D" id="1.10.3720.10">
    <property type="entry name" value="MetI-like"/>
    <property type="match status" value="1"/>
</dbReference>
<dbReference type="PANTHER" id="PTHR30193">
    <property type="entry name" value="ABC TRANSPORTER PERMEASE PROTEIN"/>
    <property type="match status" value="1"/>
</dbReference>
<organism evidence="9 10">
    <name type="scientific">Microbacterium salsuginis</name>
    <dbReference type="NCBI Taxonomy" id="2722803"/>
    <lineage>
        <taxon>Bacteria</taxon>
        <taxon>Bacillati</taxon>
        <taxon>Actinomycetota</taxon>
        <taxon>Actinomycetes</taxon>
        <taxon>Micrococcales</taxon>
        <taxon>Microbacteriaceae</taxon>
        <taxon>Microbacterium</taxon>
    </lineage>
</organism>
<dbReference type="PANTHER" id="PTHR30193:SF37">
    <property type="entry name" value="INNER MEMBRANE ABC TRANSPORTER PERMEASE PROTEIN YCJO"/>
    <property type="match status" value="1"/>
</dbReference>
<dbReference type="Pfam" id="PF00528">
    <property type="entry name" value="BPD_transp_1"/>
    <property type="match status" value="1"/>
</dbReference>
<reference evidence="9 10" key="1">
    <citation type="submission" date="2020-04" db="EMBL/GenBank/DDBJ databases">
        <title>CFH 90308 Microbacterium sp.</title>
        <authorList>
            <person name="Nie G."/>
            <person name="Ming H."/>
            <person name="Xia T."/>
        </authorList>
    </citation>
    <scope>NUCLEOTIDE SEQUENCE [LARGE SCALE GENOMIC DNA]</scope>
    <source>
        <strain evidence="9 10">CFH 90308</strain>
    </source>
</reference>
<evidence type="ECO:0000256" key="4">
    <source>
        <dbReference type="ARBA" id="ARBA00022692"/>
    </source>
</evidence>
<dbReference type="InterPro" id="IPR000515">
    <property type="entry name" value="MetI-like"/>
</dbReference>
<proteinExistence type="inferred from homology"/>
<evidence type="ECO:0000259" key="8">
    <source>
        <dbReference type="PROSITE" id="PS50928"/>
    </source>
</evidence>
<feature type="transmembrane region" description="Helical" evidence="7">
    <location>
        <begin position="88"/>
        <end position="110"/>
    </location>
</feature>
<keyword evidence="10" id="KW-1185">Reference proteome</keyword>
<keyword evidence="2 7" id="KW-0813">Transport</keyword>
<dbReference type="EMBL" id="JABACI010000001">
    <property type="protein sequence ID" value="NLP83351.1"/>
    <property type="molecule type" value="Genomic_DNA"/>
</dbReference>
<accession>A0ABX1K8L2</accession>
<keyword evidence="3" id="KW-1003">Cell membrane</keyword>
<gene>
    <name evidence="9" type="ORF">HF576_05795</name>
</gene>
<feature type="transmembrane region" description="Helical" evidence="7">
    <location>
        <begin position="122"/>
        <end position="142"/>
    </location>
</feature>
<sequence length="303" mass="32946">MTTLALRPRRKPGGAAGPPIPRGMRLPAFLSIAPAALLFGTFFAIPLVVLIAMSFTSWSGRSLEFVGWENYERMLADPVFAKALGNTLFYLAIGVFVQVPLGVGVGMVLALKPRGWEAFRTLLFIPFVISGAAYALIFSMFYNSRLGLLNNMLAPLGISGRDWLYDSATARWAVAGTFAFILGFVMIVIMAEIASIPRELYEAARVDGASELQQQVLITLPLLRNAIGTCVLIRVLADIGMFDLVFILTSGGPDDATVSLALYAYRAYLQSDWGFANAVGTVIITLGAILIVLIRRLFRIGDR</sequence>
<evidence type="ECO:0000256" key="1">
    <source>
        <dbReference type="ARBA" id="ARBA00004651"/>
    </source>
</evidence>
<evidence type="ECO:0000256" key="6">
    <source>
        <dbReference type="ARBA" id="ARBA00023136"/>
    </source>
</evidence>
<comment type="subcellular location">
    <subcellularLocation>
        <location evidence="1 7">Cell membrane</location>
        <topology evidence="1 7">Multi-pass membrane protein</topology>
    </subcellularLocation>
</comment>
<protein>
    <submittedName>
        <fullName evidence="9">Sugar ABC transporter permease</fullName>
    </submittedName>
</protein>
<keyword evidence="4 7" id="KW-0812">Transmembrane</keyword>
<dbReference type="Proteomes" id="UP001429745">
    <property type="component" value="Unassembled WGS sequence"/>
</dbReference>
<dbReference type="InterPro" id="IPR035906">
    <property type="entry name" value="MetI-like_sf"/>
</dbReference>
<name>A0ABX1K8L2_9MICO</name>
<evidence type="ECO:0000313" key="10">
    <source>
        <dbReference type="Proteomes" id="UP001429745"/>
    </source>
</evidence>
<evidence type="ECO:0000256" key="2">
    <source>
        <dbReference type="ARBA" id="ARBA00022448"/>
    </source>
</evidence>
<dbReference type="CDD" id="cd06261">
    <property type="entry name" value="TM_PBP2"/>
    <property type="match status" value="1"/>
</dbReference>
<evidence type="ECO:0000256" key="3">
    <source>
        <dbReference type="ARBA" id="ARBA00022475"/>
    </source>
</evidence>
<evidence type="ECO:0000256" key="7">
    <source>
        <dbReference type="RuleBase" id="RU363032"/>
    </source>
</evidence>
<feature type="transmembrane region" description="Helical" evidence="7">
    <location>
        <begin position="231"/>
        <end position="253"/>
    </location>
</feature>
<dbReference type="RefSeq" id="WP_168911770.1">
    <property type="nucleotide sequence ID" value="NZ_JABACI010000001.1"/>
</dbReference>
<comment type="caution">
    <text evidence="9">The sequence shown here is derived from an EMBL/GenBank/DDBJ whole genome shotgun (WGS) entry which is preliminary data.</text>
</comment>
<dbReference type="SUPFAM" id="SSF161098">
    <property type="entry name" value="MetI-like"/>
    <property type="match status" value="1"/>
</dbReference>
<dbReference type="InterPro" id="IPR051393">
    <property type="entry name" value="ABC_transporter_permease"/>
</dbReference>
<evidence type="ECO:0000313" key="9">
    <source>
        <dbReference type="EMBL" id="NLP83351.1"/>
    </source>
</evidence>